<dbReference type="PANTHER" id="PTHR47843">
    <property type="entry name" value="BTB DOMAIN-CONTAINING PROTEIN-RELATED"/>
    <property type="match status" value="1"/>
</dbReference>
<sequence>MSSVEETPVHSIYMESPLKAVVGERKTTFYVHPGALIQGKSALTARVTGPWKFAGQDLLDWSDFDEETISCVLEFCYFQKYTTPWELHPSKKKSVLQEPTKSSTEHMLLDATSSSSPTSRSYTGDAIVLHAKVYSFAQRYLVMDLQDYARVLMKDAFGPFLKEYGSSPYATSGSLADTIRIIYGSTLLSSDLARKDLCDFIAASHEKFRNDFADFQEDTGNFMSDLASTLSQLLSSKDAINREYKRKDAGSRAQKKVAKPENTLNTTSPFGFTTTSFTPTMVCLGGPDMFFDCWC</sequence>
<dbReference type="OMA" id="FYVHPGA"/>
<dbReference type="EMBL" id="HG792018">
    <property type="protein sequence ID" value="CDM35185.1"/>
    <property type="molecule type" value="Genomic_DNA"/>
</dbReference>
<evidence type="ECO:0000256" key="1">
    <source>
        <dbReference type="SAM" id="MobiDB-lite"/>
    </source>
</evidence>
<dbReference type="AlphaFoldDB" id="W6QFA7"/>
<proteinExistence type="predicted"/>
<keyword evidence="3" id="KW-1185">Reference proteome</keyword>
<gene>
    <name evidence="2" type="ORF">PROQFM164_S04g000066</name>
</gene>
<dbReference type="OrthoDB" id="9997739at2759"/>
<dbReference type="Proteomes" id="UP000030686">
    <property type="component" value="Unassembled WGS sequence"/>
</dbReference>
<organism evidence="2 3">
    <name type="scientific">Penicillium roqueforti (strain FM164)</name>
    <dbReference type="NCBI Taxonomy" id="1365484"/>
    <lineage>
        <taxon>Eukaryota</taxon>
        <taxon>Fungi</taxon>
        <taxon>Dikarya</taxon>
        <taxon>Ascomycota</taxon>
        <taxon>Pezizomycotina</taxon>
        <taxon>Eurotiomycetes</taxon>
        <taxon>Eurotiomycetidae</taxon>
        <taxon>Eurotiales</taxon>
        <taxon>Aspergillaceae</taxon>
        <taxon>Penicillium</taxon>
    </lineage>
</organism>
<reference evidence="2" key="1">
    <citation type="journal article" date="2014" name="Nat. Commun.">
        <title>Multiple recent horizontal transfers of a large genomic region in cheese making fungi.</title>
        <authorList>
            <person name="Cheeseman K."/>
            <person name="Ropars J."/>
            <person name="Renault P."/>
            <person name="Dupont J."/>
            <person name="Gouzy J."/>
            <person name="Branca A."/>
            <person name="Abraham A.L."/>
            <person name="Ceppi M."/>
            <person name="Conseiller E."/>
            <person name="Debuchy R."/>
            <person name="Malagnac F."/>
            <person name="Goarin A."/>
            <person name="Silar P."/>
            <person name="Lacoste S."/>
            <person name="Sallet E."/>
            <person name="Bensimon A."/>
            <person name="Giraud T."/>
            <person name="Brygoo Y."/>
        </authorList>
    </citation>
    <scope>NUCLEOTIDE SEQUENCE [LARGE SCALE GENOMIC DNA]</scope>
    <source>
        <strain evidence="2">FM164</strain>
    </source>
</reference>
<dbReference type="InterPro" id="IPR011333">
    <property type="entry name" value="SKP1/BTB/POZ_sf"/>
</dbReference>
<feature type="region of interest" description="Disordered" evidence="1">
    <location>
        <begin position="92"/>
        <end position="121"/>
    </location>
</feature>
<accession>W6QFA7</accession>
<evidence type="ECO:0000313" key="3">
    <source>
        <dbReference type="Proteomes" id="UP000030686"/>
    </source>
</evidence>
<dbReference type="Gene3D" id="3.30.710.10">
    <property type="entry name" value="Potassium Channel Kv1.1, Chain A"/>
    <property type="match status" value="1"/>
</dbReference>
<dbReference type="STRING" id="1365484.W6QFA7"/>
<name>W6QFA7_PENRF</name>
<feature type="compositionally biased region" description="Low complexity" evidence="1">
    <location>
        <begin position="112"/>
        <end position="121"/>
    </location>
</feature>
<evidence type="ECO:0000313" key="2">
    <source>
        <dbReference type="EMBL" id="CDM35185.1"/>
    </source>
</evidence>
<protein>
    <submittedName>
        <fullName evidence="2">Genomic scaffold, ProqFM164S04</fullName>
    </submittedName>
</protein>